<organism evidence="10 11">
    <name type="scientific">Algicella marina</name>
    <dbReference type="NCBI Taxonomy" id="2683284"/>
    <lineage>
        <taxon>Bacteria</taxon>
        <taxon>Pseudomonadati</taxon>
        <taxon>Pseudomonadota</taxon>
        <taxon>Alphaproteobacteria</taxon>
        <taxon>Rhodobacterales</taxon>
        <taxon>Paracoccaceae</taxon>
        <taxon>Algicella</taxon>
    </lineage>
</organism>
<dbReference type="SMART" id="SM00388">
    <property type="entry name" value="HisKA"/>
    <property type="match status" value="1"/>
</dbReference>
<keyword evidence="3" id="KW-0597">Phosphoprotein</keyword>
<dbReference type="EMBL" id="CP046620">
    <property type="protein sequence ID" value="QHQ34804.1"/>
    <property type="molecule type" value="Genomic_DNA"/>
</dbReference>
<evidence type="ECO:0000259" key="9">
    <source>
        <dbReference type="PROSITE" id="PS50109"/>
    </source>
</evidence>
<keyword evidence="8" id="KW-0902">Two-component regulatory system</keyword>
<dbReference type="AlphaFoldDB" id="A0A6P1SVV2"/>
<evidence type="ECO:0000256" key="2">
    <source>
        <dbReference type="ARBA" id="ARBA00012438"/>
    </source>
</evidence>
<evidence type="ECO:0000256" key="7">
    <source>
        <dbReference type="ARBA" id="ARBA00022840"/>
    </source>
</evidence>
<dbReference type="InterPro" id="IPR003594">
    <property type="entry name" value="HATPase_dom"/>
</dbReference>
<comment type="catalytic activity">
    <reaction evidence="1">
        <text>ATP + protein L-histidine = ADP + protein N-phospho-L-histidine.</text>
        <dbReference type="EC" id="2.7.13.3"/>
    </reaction>
</comment>
<evidence type="ECO:0000256" key="1">
    <source>
        <dbReference type="ARBA" id="ARBA00000085"/>
    </source>
</evidence>
<dbReference type="InterPro" id="IPR036890">
    <property type="entry name" value="HATPase_C_sf"/>
</dbReference>
<dbReference type="PANTHER" id="PTHR43065:SF10">
    <property type="entry name" value="PEROXIDE STRESS-ACTIVATED HISTIDINE KINASE MAK3"/>
    <property type="match status" value="1"/>
</dbReference>
<dbReference type="Gene3D" id="3.30.565.10">
    <property type="entry name" value="Histidine kinase-like ATPase, C-terminal domain"/>
    <property type="match status" value="1"/>
</dbReference>
<keyword evidence="11" id="KW-1185">Reference proteome</keyword>
<evidence type="ECO:0000256" key="4">
    <source>
        <dbReference type="ARBA" id="ARBA00022679"/>
    </source>
</evidence>
<dbReference type="Pfam" id="PF00512">
    <property type="entry name" value="HisKA"/>
    <property type="match status" value="1"/>
</dbReference>
<dbReference type="PRINTS" id="PR00344">
    <property type="entry name" value="BCTRLSENSOR"/>
</dbReference>
<dbReference type="Gene3D" id="3.30.450.20">
    <property type="entry name" value="PAS domain"/>
    <property type="match status" value="1"/>
</dbReference>
<dbReference type="SMART" id="SM00091">
    <property type="entry name" value="PAS"/>
    <property type="match status" value="1"/>
</dbReference>
<dbReference type="SUPFAM" id="SSF55785">
    <property type="entry name" value="PYP-like sensor domain (PAS domain)"/>
    <property type="match status" value="1"/>
</dbReference>
<evidence type="ECO:0000256" key="5">
    <source>
        <dbReference type="ARBA" id="ARBA00022741"/>
    </source>
</evidence>
<dbReference type="InterPro" id="IPR003661">
    <property type="entry name" value="HisK_dim/P_dom"/>
</dbReference>
<evidence type="ECO:0000313" key="10">
    <source>
        <dbReference type="EMBL" id="QHQ34804.1"/>
    </source>
</evidence>
<name>A0A6P1SVV2_9RHOB</name>
<dbReference type="InterPro" id="IPR005467">
    <property type="entry name" value="His_kinase_dom"/>
</dbReference>
<keyword evidence="7" id="KW-0067">ATP-binding</keyword>
<dbReference type="InterPro" id="IPR000014">
    <property type="entry name" value="PAS"/>
</dbReference>
<dbReference type="KEGG" id="amaq:GO499_06125"/>
<dbReference type="CDD" id="cd00130">
    <property type="entry name" value="PAS"/>
    <property type="match status" value="1"/>
</dbReference>
<accession>A0A6P1SVV2</accession>
<reference evidence="10 11" key="1">
    <citation type="submission" date="2019-12" db="EMBL/GenBank/DDBJ databases">
        <title>Complete genome sequence of Algicella marina strain 9Alg 56(T) isolated from the red alga Tichocarpus crinitus.</title>
        <authorList>
            <person name="Kim S.-G."/>
            <person name="Nedashkovskaya O.I."/>
        </authorList>
    </citation>
    <scope>NUCLEOTIDE SEQUENCE [LARGE SCALE GENOMIC DNA]</scope>
    <source>
        <strain evidence="10 11">9Alg 56</strain>
    </source>
</reference>
<feature type="domain" description="Histidine kinase" evidence="9">
    <location>
        <begin position="136"/>
        <end position="353"/>
    </location>
</feature>
<evidence type="ECO:0000256" key="3">
    <source>
        <dbReference type="ARBA" id="ARBA00022553"/>
    </source>
</evidence>
<gene>
    <name evidence="10" type="ORF">GO499_06125</name>
</gene>
<dbReference type="Proteomes" id="UP000464495">
    <property type="component" value="Chromosome"/>
</dbReference>
<evidence type="ECO:0000256" key="8">
    <source>
        <dbReference type="ARBA" id="ARBA00023012"/>
    </source>
</evidence>
<dbReference type="InterPro" id="IPR036097">
    <property type="entry name" value="HisK_dim/P_sf"/>
</dbReference>
<sequence>MSALTLEQIWGAIPYPAFVVDGDDTVIACNSEAEAFCAMSHRQILGKPLGKYVGDESPVMEGLSQARRGSVSVVLYNLEIGWGDRPVQTFTLRVSQLQDEFGRLLLLLHPRGMADQMDRSLSNRSAARSVTGMAAMLAHEIKNPLAGISGAAQLLSMSVGEDDQELTDLIQQETARISTLVERVEQFGELRPLNREEVNIHDVLDRAKRAAQAGFARHVRFREQYDPSLPPTIGDSDQLMQVFQNLLKNAAEAVPEVGGLITLRTGYQPGVKLSLPNGRSEKLPLVVSVIDNGTGIPENLIRDVFDPFVSSKSHGSGLGLSLVSKVLTDHGGVIECESVPGRTEFRVRLPIQSASSENKSKEILEQRSA</sequence>
<dbReference type="SUPFAM" id="SSF55874">
    <property type="entry name" value="ATPase domain of HSP90 chaperone/DNA topoisomerase II/histidine kinase"/>
    <property type="match status" value="1"/>
</dbReference>
<dbReference type="RefSeq" id="WP_161861370.1">
    <property type="nucleotide sequence ID" value="NZ_CP046620.1"/>
</dbReference>
<dbReference type="GO" id="GO:0000155">
    <property type="term" value="F:phosphorelay sensor kinase activity"/>
    <property type="evidence" value="ECO:0007669"/>
    <property type="project" value="InterPro"/>
</dbReference>
<keyword evidence="4" id="KW-0808">Transferase</keyword>
<dbReference type="InterPro" id="IPR035965">
    <property type="entry name" value="PAS-like_dom_sf"/>
</dbReference>
<dbReference type="PANTHER" id="PTHR43065">
    <property type="entry name" value="SENSOR HISTIDINE KINASE"/>
    <property type="match status" value="1"/>
</dbReference>
<evidence type="ECO:0000313" key="11">
    <source>
        <dbReference type="Proteomes" id="UP000464495"/>
    </source>
</evidence>
<dbReference type="EC" id="2.7.13.3" evidence="2"/>
<proteinExistence type="predicted"/>
<dbReference type="SMART" id="SM00387">
    <property type="entry name" value="HATPase_c"/>
    <property type="match status" value="1"/>
</dbReference>
<dbReference type="InterPro" id="IPR004358">
    <property type="entry name" value="Sig_transdc_His_kin-like_C"/>
</dbReference>
<keyword evidence="5" id="KW-0547">Nucleotide-binding</keyword>
<dbReference type="SUPFAM" id="SSF47384">
    <property type="entry name" value="Homodimeric domain of signal transducing histidine kinase"/>
    <property type="match status" value="1"/>
</dbReference>
<protein>
    <recommendedName>
        <fullName evidence="2">histidine kinase</fullName>
        <ecNumber evidence="2">2.7.13.3</ecNumber>
    </recommendedName>
</protein>
<dbReference type="CDD" id="cd00082">
    <property type="entry name" value="HisKA"/>
    <property type="match status" value="1"/>
</dbReference>
<dbReference type="GO" id="GO:0005524">
    <property type="term" value="F:ATP binding"/>
    <property type="evidence" value="ECO:0007669"/>
    <property type="project" value="UniProtKB-KW"/>
</dbReference>
<dbReference type="Gene3D" id="1.10.287.130">
    <property type="match status" value="1"/>
</dbReference>
<keyword evidence="6" id="KW-0418">Kinase</keyword>
<evidence type="ECO:0000256" key="6">
    <source>
        <dbReference type="ARBA" id="ARBA00022777"/>
    </source>
</evidence>
<dbReference type="Pfam" id="PF02518">
    <property type="entry name" value="HATPase_c"/>
    <property type="match status" value="1"/>
</dbReference>
<dbReference type="PROSITE" id="PS50109">
    <property type="entry name" value="HIS_KIN"/>
    <property type="match status" value="1"/>
</dbReference>